<accession>A0A2A5WXN4</accession>
<dbReference type="EMBL" id="NTKD01000008">
    <property type="protein sequence ID" value="PDH40836.1"/>
    <property type="molecule type" value="Genomic_DNA"/>
</dbReference>
<dbReference type="Proteomes" id="UP000219327">
    <property type="component" value="Unassembled WGS sequence"/>
</dbReference>
<evidence type="ECO:0000313" key="2">
    <source>
        <dbReference type="EMBL" id="PDH40836.1"/>
    </source>
</evidence>
<gene>
    <name evidence="2" type="ORF">CNE99_02770</name>
</gene>
<keyword evidence="2" id="KW-0808">Transferase</keyword>
<evidence type="ECO:0000256" key="1">
    <source>
        <dbReference type="SAM" id="MobiDB-lite"/>
    </source>
</evidence>
<comment type="caution">
    <text evidence="2">The sequence shown here is derived from an EMBL/GenBank/DDBJ whole genome shotgun (WGS) entry which is preliminary data.</text>
</comment>
<organism evidence="2 3">
    <name type="scientific">OM182 bacterium MED-G24</name>
    <dbReference type="NCBI Taxonomy" id="1986255"/>
    <lineage>
        <taxon>Bacteria</taxon>
        <taxon>Pseudomonadati</taxon>
        <taxon>Pseudomonadota</taxon>
        <taxon>Gammaproteobacteria</taxon>
        <taxon>OMG group</taxon>
        <taxon>OM182 clade</taxon>
    </lineage>
</organism>
<feature type="region of interest" description="Disordered" evidence="1">
    <location>
        <begin position="144"/>
        <end position="163"/>
    </location>
</feature>
<sequence length="163" mass="18888">MLDIRVASEQQRPIPERTLHLYLHDLSEFTGEEAGPKVRFDYDLLIRYKREDGRYPRLFFSGEIPCEFALIRSMSSDDQAKHVYQMAEFFVMRAYRRTGIGERAACLLFDAFPGELCVAQEKENTGATTFWRRVIEYYTGGRFEEGRSGPPEGPTQIFRSPSV</sequence>
<dbReference type="GO" id="GO:0016740">
    <property type="term" value="F:transferase activity"/>
    <property type="evidence" value="ECO:0007669"/>
    <property type="project" value="UniProtKB-KW"/>
</dbReference>
<evidence type="ECO:0000313" key="3">
    <source>
        <dbReference type="Proteomes" id="UP000219327"/>
    </source>
</evidence>
<name>A0A2A5WXN4_9GAMM</name>
<protein>
    <submittedName>
        <fullName evidence="2">GNAT family N-acetyltransferase</fullName>
    </submittedName>
</protein>
<proteinExistence type="predicted"/>
<reference evidence="2 3" key="1">
    <citation type="submission" date="2017-08" db="EMBL/GenBank/DDBJ databases">
        <title>Fine stratification of microbial communities through a metagenomic profile of the photic zone.</title>
        <authorList>
            <person name="Haro-Moreno J.M."/>
            <person name="Lopez-Perez M."/>
            <person name="De La Torre J."/>
            <person name="Picazo A."/>
            <person name="Camacho A."/>
            <person name="Rodriguez-Valera F."/>
        </authorList>
    </citation>
    <scope>NUCLEOTIDE SEQUENCE [LARGE SCALE GENOMIC DNA]</scope>
    <source>
        <strain evidence="2">MED-G24</strain>
    </source>
</reference>
<dbReference type="AlphaFoldDB" id="A0A2A5WXN4"/>